<organism evidence="5 6">
    <name type="scientific">Pontibacter aydingkolensis</name>
    <dbReference type="NCBI Taxonomy" id="1911536"/>
    <lineage>
        <taxon>Bacteria</taxon>
        <taxon>Pseudomonadati</taxon>
        <taxon>Bacteroidota</taxon>
        <taxon>Cytophagia</taxon>
        <taxon>Cytophagales</taxon>
        <taxon>Hymenobacteraceae</taxon>
        <taxon>Pontibacter</taxon>
    </lineage>
</organism>
<feature type="domain" description="HTH araC/xylS-type" evidence="4">
    <location>
        <begin position="105"/>
        <end position="184"/>
    </location>
</feature>
<evidence type="ECO:0000313" key="6">
    <source>
        <dbReference type="Proteomes" id="UP000813018"/>
    </source>
</evidence>
<proteinExistence type="predicted"/>
<evidence type="ECO:0000256" key="1">
    <source>
        <dbReference type="ARBA" id="ARBA00023015"/>
    </source>
</evidence>
<keyword evidence="1" id="KW-0805">Transcription regulation</keyword>
<dbReference type="PANTHER" id="PTHR43280:SF2">
    <property type="entry name" value="HTH-TYPE TRANSCRIPTIONAL REGULATOR EXSA"/>
    <property type="match status" value="1"/>
</dbReference>
<gene>
    <name evidence="5" type="ORF">K0O23_16840</name>
</gene>
<dbReference type="EMBL" id="JAHYXK010000018">
    <property type="protein sequence ID" value="MBW7468745.1"/>
    <property type="molecule type" value="Genomic_DNA"/>
</dbReference>
<evidence type="ECO:0000313" key="5">
    <source>
        <dbReference type="EMBL" id="MBW7468745.1"/>
    </source>
</evidence>
<reference evidence="5 6" key="1">
    <citation type="journal article" date="2016" name="Int. J. Syst. Evol. Microbiol.">
        <title>Pontibacter aydingkolensis sp. nov., isolated from soil of a salt lake.</title>
        <authorList>
            <person name="Osman G."/>
            <person name="Zhang T."/>
            <person name="Lou K."/>
            <person name="Gao Y."/>
            <person name="Chang W."/>
            <person name="Lin Q."/>
            <person name="Yang H.M."/>
            <person name="Huo X.D."/>
            <person name="Wang N."/>
        </authorList>
    </citation>
    <scope>NUCLEOTIDE SEQUENCE [LARGE SCALE GENOMIC DNA]</scope>
    <source>
        <strain evidence="5 6">KACC 19255</strain>
    </source>
</reference>
<dbReference type="PROSITE" id="PS00041">
    <property type="entry name" value="HTH_ARAC_FAMILY_1"/>
    <property type="match status" value="1"/>
</dbReference>
<keyword evidence="2" id="KW-0238">DNA-binding</keyword>
<comment type="caution">
    <text evidence="5">The sequence shown here is derived from an EMBL/GenBank/DDBJ whole genome shotgun (WGS) entry which is preliminary data.</text>
</comment>
<dbReference type="InterPro" id="IPR018060">
    <property type="entry name" value="HTH_AraC"/>
</dbReference>
<accession>A0ABS7CY60</accession>
<protein>
    <submittedName>
        <fullName evidence="5">Helix-turn-helix transcriptional regulator</fullName>
    </submittedName>
</protein>
<dbReference type="InterPro" id="IPR009057">
    <property type="entry name" value="Homeodomain-like_sf"/>
</dbReference>
<keyword evidence="3" id="KW-0804">Transcription</keyword>
<keyword evidence="6" id="KW-1185">Reference proteome</keyword>
<evidence type="ECO:0000256" key="2">
    <source>
        <dbReference type="ARBA" id="ARBA00023125"/>
    </source>
</evidence>
<dbReference type="PANTHER" id="PTHR43280">
    <property type="entry name" value="ARAC-FAMILY TRANSCRIPTIONAL REGULATOR"/>
    <property type="match status" value="1"/>
</dbReference>
<name>A0ABS7CY60_9BACT</name>
<evidence type="ECO:0000256" key="3">
    <source>
        <dbReference type="ARBA" id="ARBA00023163"/>
    </source>
</evidence>
<dbReference type="SMART" id="SM00342">
    <property type="entry name" value="HTH_ARAC"/>
    <property type="match status" value="1"/>
</dbReference>
<dbReference type="InterPro" id="IPR036163">
    <property type="entry name" value="HMA_dom_sf"/>
</dbReference>
<dbReference type="Gene3D" id="3.30.70.100">
    <property type="match status" value="1"/>
</dbReference>
<dbReference type="InterPro" id="IPR018062">
    <property type="entry name" value="HTH_AraC-typ_CS"/>
</dbReference>
<dbReference type="Pfam" id="PF12833">
    <property type="entry name" value="HTH_18"/>
    <property type="match status" value="1"/>
</dbReference>
<dbReference type="SUPFAM" id="SSF55008">
    <property type="entry name" value="HMA, heavy metal-associated domain"/>
    <property type="match status" value="1"/>
</dbReference>
<dbReference type="SUPFAM" id="SSF46689">
    <property type="entry name" value="Homeodomain-like"/>
    <property type="match status" value="1"/>
</dbReference>
<sequence>MDRSDCKQQRILHIKNMVCPRCIKVVREELESIGLPVFEVELGKATVCASVDVREETIRDVLYKNEFELLCDSKSELVEQVKLAVIDLIYQDKLPLLNTTVSTYLAAEFMKDYATISSTFKALEEMPLSRYILLQKIERTKELLEYNQESVSQIANRLGYKSVQHLSAQFKEITGVTPLRYRNAGGPARKPIHQLKD</sequence>
<dbReference type="PROSITE" id="PS01124">
    <property type="entry name" value="HTH_ARAC_FAMILY_2"/>
    <property type="match status" value="1"/>
</dbReference>
<evidence type="ECO:0000259" key="4">
    <source>
        <dbReference type="PROSITE" id="PS01124"/>
    </source>
</evidence>
<dbReference type="Proteomes" id="UP000813018">
    <property type="component" value="Unassembled WGS sequence"/>
</dbReference>
<dbReference type="Gene3D" id="1.10.10.60">
    <property type="entry name" value="Homeodomain-like"/>
    <property type="match status" value="1"/>
</dbReference>